<comment type="caution">
    <text evidence="2">The sequence shown here is derived from an EMBL/GenBank/DDBJ whole genome shotgun (WGS) entry which is preliminary data.</text>
</comment>
<dbReference type="AlphaFoldDB" id="A0A4Y1ZJ58"/>
<sequence length="222" mass="23245">MGSAVSPATQGPTYPNMGSAVSPATQSPMYPNMGSAISPATQSPMYPNMGSAVSPAQQSVNPYFPTQTGASQNYPQKKGGSYPKLQPWKGKQPQFPIGTKPISLDQPYTGDSKGSKHPSMMSPQKGGAYGKTQGSQTAPAYTGKLSPVDTGSYGMPTYPYAPVNMKKPCNCGGPVSNYGNAPVAGYYAGNQPPHQKPMPYSALSNPKAPTYQPAKQQGKSKK</sequence>
<gene>
    <name evidence="2" type="ORF">NBRC111894_3952</name>
</gene>
<dbReference type="EMBL" id="BEXB01000047">
    <property type="protein sequence ID" value="GAY78398.1"/>
    <property type="molecule type" value="Genomic_DNA"/>
</dbReference>
<evidence type="ECO:0000313" key="2">
    <source>
        <dbReference type="EMBL" id="GAY78398.1"/>
    </source>
</evidence>
<feature type="compositionally biased region" description="Polar residues" evidence="1">
    <location>
        <begin position="213"/>
        <end position="222"/>
    </location>
</feature>
<feature type="compositionally biased region" description="Polar residues" evidence="1">
    <location>
        <begin position="1"/>
        <end position="13"/>
    </location>
</feature>
<dbReference type="Proteomes" id="UP000319716">
    <property type="component" value="Unassembled WGS sequence"/>
</dbReference>
<evidence type="ECO:0000256" key="1">
    <source>
        <dbReference type="SAM" id="MobiDB-lite"/>
    </source>
</evidence>
<proteinExistence type="predicted"/>
<name>A0A4Y1ZJ58_9BACL</name>
<feature type="region of interest" description="Disordered" evidence="1">
    <location>
        <begin position="182"/>
        <end position="222"/>
    </location>
</feature>
<feature type="compositionally biased region" description="Polar residues" evidence="1">
    <location>
        <begin position="54"/>
        <end position="75"/>
    </location>
</feature>
<evidence type="ECO:0000313" key="3">
    <source>
        <dbReference type="Proteomes" id="UP000319716"/>
    </source>
</evidence>
<feature type="region of interest" description="Disordered" evidence="1">
    <location>
        <begin position="1"/>
        <end position="148"/>
    </location>
</feature>
<reference evidence="2 3" key="1">
    <citation type="submission" date="2017-11" db="EMBL/GenBank/DDBJ databases">
        <title>Draft Genome Sequence of Sporolactobacillus inulinus NBRC 111894 Isolated from Koso, a Japanese Sugar-Vegetable Fermented Beverage.</title>
        <authorList>
            <person name="Chiou T.Y."/>
            <person name="Oshima K."/>
            <person name="Suda W."/>
            <person name="Hattori M."/>
            <person name="Takahashi T."/>
        </authorList>
    </citation>
    <scope>NUCLEOTIDE SEQUENCE [LARGE SCALE GENOMIC DNA]</scope>
    <source>
        <strain evidence="2 3">NBRC111894</strain>
    </source>
</reference>
<accession>A0A4Y1ZJ58</accession>
<organism evidence="2 3">
    <name type="scientific">Sporolactobacillus inulinus</name>
    <dbReference type="NCBI Taxonomy" id="2078"/>
    <lineage>
        <taxon>Bacteria</taxon>
        <taxon>Bacillati</taxon>
        <taxon>Bacillota</taxon>
        <taxon>Bacilli</taxon>
        <taxon>Bacillales</taxon>
        <taxon>Sporolactobacillaceae</taxon>
        <taxon>Sporolactobacillus</taxon>
    </lineage>
</organism>
<protein>
    <submittedName>
        <fullName evidence="2">Uncharacterized protein</fullName>
    </submittedName>
</protein>